<comment type="function">
    <text evidence="11">Catalyzes the specific phosphorylation of the 3-hydroxyl group of shikimic acid using ATP as a cosubstrate.</text>
</comment>
<evidence type="ECO:0000256" key="2">
    <source>
        <dbReference type="ARBA" id="ARBA00006997"/>
    </source>
</evidence>
<keyword evidence="8 11" id="KW-0067">ATP-binding</keyword>
<evidence type="ECO:0000256" key="1">
    <source>
        <dbReference type="ARBA" id="ARBA00004842"/>
    </source>
</evidence>
<dbReference type="GO" id="GO:0008652">
    <property type="term" value="P:amino acid biosynthetic process"/>
    <property type="evidence" value="ECO:0007669"/>
    <property type="project" value="UniProtKB-KW"/>
</dbReference>
<feature type="binding site" evidence="11">
    <location>
        <position position="70"/>
    </location>
    <ligand>
        <name>substrate</name>
    </ligand>
</feature>
<evidence type="ECO:0000256" key="7">
    <source>
        <dbReference type="ARBA" id="ARBA00022777"/>
    </source>
</evidence>
<dbReference type="InterPro" id="IPR031322">
    <property type="entry name" value="Shikimate/glucono_kinase"/>
</dbReference>
<evidence type="ECO:0000256" key="6">
    <source>
        <dbReference type="ARBA" id="ARBA00022741"/>
    </source>
</evidence>
<feature type="binding site" evidence="11">
    <location>
        <position position="24"/>
    </location>
    <ligand>
        <name>substrate</name>
    </ligand>
</feature>
<dbReference type="Proteomes" id="UP000178449">
    <property type="component" value="Unassembled WGS sequence"/>
</dbReference>
<dbReference type="GO" id="GO:0004765">
    <property type="term" value="F:shikimate kinase activity"/>
    <property type="evidence" value="ECO:0007669"/>
    <property type="project" value="UniProtKB-UniRule"/>
</dbReference>
<keyword evidence="4 11" id="KW-0028">Amino-acid biosynthesis</keyword>
<keyword evidence="11" id="KW-0460">Magnesium</keyword>
<name>A0A1F6GE07_9PROT</name>
<feature type="binding site" evidence="11">
    <location>
        <position position="127"/>
    </location>
    <ligand>
        <name>substrate</name>
    </ligand>
</feature>
<feature type="binding site" evidence="11">
    <location>
        <position position="108"/>
    </location>
    <ligand>
        <name>ATP</name>
        <dbReference type="ChEBI" id="CHEBI:30616"/>
    </ligand>
</feature>
<feature type="binding site" evidence="11">
    <location>
        <begin position="2"/>
        <end position="7"/>
    </location>
    <ligand>
        <name>ATP</name>
        <dbReference type="ChEBI" id="CHEBI:30616"/>
    </ligand>
</feature>
<comment type="similarity">
    <text evidence="2 11">Belongs to the shikimate kinase family.</text>
</comment>
<comment type="cofactor">
    <cofactor evidence="11">
        <name>Mg(2+)</name>
        <dbReference type="ChEBI" id="CHEBI:18420"/>
    </cofactor>
    <text evidence="11">Binds 1 Mg(2+) ion per subunit.</text>
</comment>
<keyword evidence="7 11" id="KW-0418">Kinase</keyword>
<dbReference type="EC" id="2.7.1.71" evidence="3 11"/>
<accession>A0A1F6GE07</accession>
<dbReference type="GO" id="GO:0005829">
    <property type="term" value="C:cytosol"/>
    <property type="evidence" value="ECO:0007669"/>
    <property type="project" value="TreeGrafter"/>
</dbReference>
<sequence length="156" mass="17621">MGCGKTAFGKRLATRLGYAFLDTDKWIEALEGQSISDIFAQKGEPYFRAKETECLRALQGVNNHVVATGGGILTTEGNLELIQQIGTSIFIDADLELITERILKKDHRPLVKTENPQKTIKELWEKRYHLYQQADICFKPEGTQFGPILNQIIQLL</sequence>
<organism evidence="12 13">
    <name type="scientific">Candidatus Lambdaproteobacteria bacterium RIFOXYD2_FULL_50_16</name>
    <dbReference type="NCBI Taxonomy" id="1817772"/>
    <lineage>
        <taxon>Bacteria</taxon>
        <taxon>Pseudomonadati</taxon>
        <taxon>Pseudomonadota</taxon>
        <taxon>Candidatus Lambdaproteobacteria</taxon>
    </lineage>
</organism>
<dbReference type="InterPro" id="IPR000623">
    <property type="entry name" value="Shikimate_kinase/TSH1"/>
</dbReference>
<comment type="pathway">
    <text evidence="1 11">Metabolic intermediate biosynthesis; chorismate biosynthesis; chorismate from D-erythrose 4-phosphate and phosphoenolpyruvate: step 5/7.</text>
</comment>
<feature type="binding site" evidence="11">
    <location>
        <position position="6"/>
    </location>
    <ligand>
        <name>Mg(2+)</name>
        <dbReference type="ChEBI" id="CHEBI:18420"/>
    </ligand>
</feature>
<evidence type="ECO:0000313" key="13">
    <source>
        <dbReference type="Proteomes" id="UP000178449"/>
    </source>
</evidence>
<keyword evidence="6 11" id="KW-0547">Nucleotide-binding</keyword>
<dbReference type="STRING" id="1817772.A2527_02230"/>
<keyword evidence="11" id="KW-0479">Metal-binding</keyword>
<dbReference type="PANTHER" id="PTHR21087">
    <property type="entry name" value="SHIKIMATE KINASE"/>
    <property type="match status" value="1"/>
</dbReference>
<evidence type="ECO:0000256" key="4">
    <source>
        <dbReference type="ARBA" id="ARBA00022605"/>
    </source>
</evidence>
<dbReference type="CDD" id="cd00464">
    <property type="entry name" value="SK"/>
    <property type="match status" value="1"/>
</dbReference>
<dbReference type="GO" id="GO:0000287">
    <property type="term" value="F:magnesium ion binding"/>
    <property type="evidence" value="ECO:0007669"/>
    <property type="project" value="UniProtKB-UniRule"/>
</dbReference>
<protein>
    <recommendedName>
        <fullName evidence="3 11">Shikimate kinase</fullName>
        <shortName evidence="11">SK</shortName>
        <ecNumber evidence="3 11">2.7.1.71</ecNumber>
    </recommendedName>
</protein>
<dbReference type="GO" id="GO:0009073">
    <property type="term" value="P:aromatic amino acid family biosynthetic process"/>
    <property type="evidence" value="ECO:0007669"/>
    <property type="project" value="UniProtKB-KW"/>
</dbReference>
<dbReference type="PROSITE" id="PS01128">
    <property type="entry name" value="SHIKIMATE_KINASE"/>
    <property type="match status" value="1"/>
</dbReference>
<dbReference type="GO" id="GO:0009423">
    <property type="term" value="P:chorismate biosynthetic process"/>
    <property type="evidence" value="ECO:0007669"/>
    <property type="project" value="UniProtKB-UniRule"/>
</dbReference>
<dbReference type="InterPro" id="IPR027417">
    <property type="entry name" value="P-loop_NTPase"/>
</dbReference>
<comment type="caution">
    <text evidence="11">Lacks conserved residue(s) required for the propagation of feature annotation.</text>
</comment>
<dbReference type="EMBL" id="MFNE01000016">
    <property type="protein sequence ID" value="OGG96331.1"/>
    <property type="molecule type" value="Genomic_DNA"/>
</dbReference>
<dbReference type="Pfam" id="PF01202">
    <property type="entry name" value="SKI"/>
    <property type="match status" value="1"/>
</dbReference>
<dbReference type="PANTHER" id="PTHR21087:SF16">
    <property type="entry name" value="SHIKIMATE KINASE 1, CHLOROPLASTIC"/>
    <property type="match status" value="1"/>
</dbReference>
<reference evidence="12 13" key="1">
    <citation type="journal article" date="2016" name="Nat. Commun.">
        <title>Thousands of microbial genomes shed light on interconnected biogeochemical processes in an aquifer system.</title>
        <authorList>
            <person name="Anantharaman K."/>
            <person name="Brown C.T."/>
            <person name="Hug L.A."/>
            <person name="Sharon I."/>
            <person name="Castelle C.J."/>
            <person name="Probst A.J."/>
            <person name="Thomas B.C."/>
            <person name="Singh A."/>
            <person name="Wilkins M.J."/>
            <person name="Karaoz U."/>
            <person name="Brodie E.L."/>
            <person name="Williams K.H."/>
            <person name="Hubbard S.S."/>
            <person name="Banfield J.F."/>
        </authorList>
    </citation>
    <scope>NUCLEOTIDE SEQUENCE [LARGE SCALE GENOMIC DNA]</scope>
</reference>
<dbReference type="AlphaFoldDB" id="A0A1F6GE07"/>
<feature type="binding site" evidence="11">
    <location>
        <position position="48"/>
    </location>
    <ligand>
        <name>substrate</name>
    </ligand>
</feature>
<evidence type="ECO:0000313" key="12">
    <source>
        <dbReference type="EMBL" id="OGG96331.1"/>
    </source>
</evidence>
<comment type="caution">
    <text evidence="12">The sequence shown here is derived from an EMBL/GenBank/DDBJ whole genome shotgun (WGS) entry which is preliminary data.</text>
</comment>
<evidence type="ECO:0000256" key="5">
    <source>
        <dbReference type="ARBA" id="ARBA00022679"/>
    </source>
</evidence>
<dbReference type="InterPro" id="IPR023000">
    <property type="entry name" value="Shikimate_kinase_CS"/>
</dbReference>
<dbReference type="UniPathway" id="UPA00053">
    <property type="reaction ID" value="UER00088"/>
</dbReference>
<dbReference type="Gene3D" id="3.40.50.300">
    <property type="entry name" value="P-loop containing nucleotide triphosphate hydrolases"/>
    <property type="match status" value="1"/>
</dbReference>
<proteinExistence type="inferred from homology"/>
<evidence type="ECO:0000256" key="3">
    <source>
        <dbReference type="ARBA" id="ARBA00012154"/>
    </source>
</evidence>
<dbReference type="SUPFAM" id="SSF52540">
    <property type="entry name" value="P-loop containing nucleoside triphosphate hydrolases"/>
    <property type="match status" value="1"/>
</dbReference>
<evidence type="ECO:0000256" key="8">
    <source>
        <dbReference type="ARBA" id="ARBA00022840"/>
    </source>
</evidence>
<gene>
    <name evidence="11" type="primary">aroK</name>
    <name evidence="12" type="ORF">A2527_02230</name>
</gene>
<dbReference type="PRINTS" id="PR01100">
    <property type="entry name" value="SHIKIMTKNASE"/>
</dbReference>
<comment type="catalytic activity">
    <reaction evidence="10 11">
        <text>shikimate + ATP = 3-phosphoshikimate + ADP + H(+)</text>
        <dbReference type="Rhea" id="RHEA:13121"/>
        <dbReference type="ChEBI" id="CHEBI:15378"/>
        <dbReference type="ChEBI" id="CHEBI:30616"/>
        <dbReference type="ChEBI" id="CHEBI:36208"/>
        <dbReference type="ChEBI" id="CHEBI:145989"/>
        <dbReference type="ChEBI" id="CHEBI:456216"/>
        <dbReference type="EC" id="2.7.1.71"/>
    </reaction>
</comment>
<keyword evidence="9 11" id="KW-0057">Aromatic amino acid biosynthesis</keyword>
<evidence type="ECO:0000256" key="9">
    <source>
        <dbReference type="ARBA" id="ARBA00023141"/>
    </source>
</evidence>
<comment type="subunit">
    <text evidence="11">Monomer.</text>
</comment>
<comment type="subcellular location">
    <subcellularLocation>
        <location evidence="11">Cytoplasm</location>
    </subcellularLocation>
</comment>
<keyword evidence="5 11" id="KW-0808">Transferase</keyword>
<evidence type="ECO:0000256" key="11">
    <source>
        <dbReference type="HAMAP-Rule" id="MF_00109"/>
    </source>
</evidence>
<dbReference type="GO" id="GO:0005524">
    <property type="term" value="F:ATP binding"/>
    <property type="evidence" value="ECO:0007669"/>
    <property type="project" value="UniProtKB-UniRule"/>
</dbReference>
<keyword evidence="11" id="KW-0963">Cytoplasm</keyword>
<evidence type="ECO:0000256" key="10">
    <source>
        <dbReference type="ARBA" id="ARBA00048567"/>
    </source>
</evidence>
<dbReference type="HAMAP" id="MF_00109">
    <property type="entry name" value="Shikimate_kinase"/>
    <property type="match status" value="1"/>
</dbReference>